<feature type="compositionally biased region" description="Low complexity" evidence="1">
    <location>
        <begin position="22"/>
        <end position="34"/>
    </location>
</feature>
<dbReference type="EMBL" id="CP014352">
    <property type="protein sequence ID" value="AMS05847.1"/>
    <property type="molecule type" value="Genomic_DNA"/>
</dbReference>
<dbReference type="Proteomes" id="UP000075221">
    <property type="component" value="Chromosome"/>
</dbReference>
<evidence type="ECO:0000313" key="3">
    <source>
        <dbReference type="EMBL" id="AOZ47313.1"/>
    </source>
</evidence>
<proteinExistence type="predicted"/>
<evidence type="ECO:0000313" key="4">
    <source>
        <dbReference type="Proteomes" id="UP000075221"/>
    </source>
</evidence>
<evidence type="ECO:0000313" key="5">
    <source>
        <dbReference type="Proteomes" id="UP000178666"/>
    </source>
</evidence>
<name>A0A142KIA9_9ACTN</name>
<reference evidence="2 4" key="2">
    <citation type="submission" date="2016-02" db="EMBL/GenBank/DDBJ databases">
        <title>Complete Genome Sequence of Propionibacterium acidipropionici ATCC 55737.</title>
        <authorList>
            <person name="Luna Flores C.H."/>
            <person name="Nielsen L.K."/>
            <person name="Marcellin E."/>
        </authorList>
    </citation>
    <scope>NUCLEOTIDE SEQUENCE [LARGE SCALE GENOMIC DNA]</scope>
    <source>
        <strain evidence="2 4">ATCC 55737</strain>
    </source>
</reference>
<feature type="region of interest" description="Disordered" evidence="1">
    <location>
        <begin position="15"/>
        <end position="46"/>
    </location>
</feature>
<evidence type="ECO:0000256" key="1">
    <source>
        <dbReference type="SAM" id="MobiDB-lite"/>
    </source>
</evidence>
<dbReference type="Proteomes" id="UP000178666">
    <property type="component" value="Chromosome"/>
</dbReference>
<dbReference type="KEGG" id="aaci:ASQ49_04285"/>
<organism evidence="2 4">
    <name type="scientific">Acidipropionibacterium acidipropionici</name>
    <dbReference type="NCBI Taxonomy" id="1748"/>
    <lineage>
        <taxon>Bacteria</taxon>
        <taxon>Bacillati</taxon>
        <taxon>Actinomycetota</taxon>
        <taxon>Actinomycetes</taxon>
        <taxon>Propionibacteriales</taxon>
        <taxon>Propionibacteriaceae</taxon>
        <taxon>Acidipropionibacterium</taxon>
    </lineage>
</organism>
<gene>
    <name evidence="3" type="ORF">A8L58_12185</name>
    <name evidence="2" type="ORF">AXH35_10745</name>
</gene>
<sequence length="108" mass="11448">MNILRTQFMATLVDMNTDAQHTSPTSDTSTSTYSNAPRRARHTRSWWHRARSATAAIAAAAMVGIGGASFMTAQDASAAGVSQHNYAIISATQSQTSTPPSSKDSDDD</sequence>
<protein>
    <submittedName>
        <fullName evidence="2">Uncharacterized protein</fullName>
    </submittedName>
</protein>
<evidence type="ECO:0000313" key="2">
    <source>
        <dbReference type="EMBL" id="AMS05847.1"/>
    </source>
</evidence>
<keyword evidence="5" id="KW-1185">Reference proteome</keyword>
<reference evidence="3 5" key="1">
    <citation type="journal article" date="2016" name="Plant Dis.">
        <title>Improved production of propionic acid using genome shuffling.</title>
        <authorList>
            <person name="Luna-Flores C.H."/>
            <person name="Palfreyman R.W."/>
            <person name="Kromer J.O."/>
            <person name="Nielsen L.K."/>
            <person name="Marcellin E."/>
        </authorList>
    </citation>
    <scope>NUCLEOTIDE SEQUENCE [LARGE SCALE GENOMIC DNA]</scope>
    <source>
        <strain evidence="3 5">F3E8</strain>
    </source>
</reference>
<dbReference type="EMBL" id="CP015970">
    <property type="protein sequence ID" value="AOZ47313.1"/>
    <property type="molecule type" value="Genomic_DNA"/>
</dbReference>
<accession>A0A142KIA9</accession>
<dbReference type="AlphaFoldDB" id="A0A142KIA9"/>